<dbReference type="Proteomes" id="UP001300763">
    <property type="component" value="Unassembled WGS sequence"/>
</dbReference>
<sequence>MTVDRHPGAGPLATIAVDVASSDRHLEQIVELQRRNLRDRVAADEQATHGFVFAEHTVPLLRTMAAALPQVIATSGGVVVGYNLAMSVALRDTMPQLVPMFDEFDRTVYRGRPLSTYEFVVGGQVCVDRAFRGRGLLGRLYRETVDRAPRGVELCVTEIAARNAVSLKAHRRAGFEVISSYHDGAELWCIAVWDRRSPPPGG</sequence>
<gene>
    <name evidence="1" type="ORF">PGB27_05525</name>
</gene>
<dbReference type="SUPFAM" id="SSF55729">
    <property type="entry name" value="Acyl-CoA N-acyltransferases (Nat)"/>
    <property type="match status" value="1"/>
</dbReference>
<reference evidence="1 2" key="1">
    <citation type="submission" date="2023-02" db="EMBL/GenBank/DDBJ databases">
        <title>Genome sequencing required for Actinomycetospora new species description.</title>
        <authorList>
            <person name="Saimee Y."/>
            <person name="Duangmal K."/>
        </authorList>
    </citation>
    <scope>NUCLEOTIDE SEQUENCE [LARGE SCALE GENOMIC DNA]</scope>
    <source>
        <strain evidence="1 2">DW7H6</strain>
    </source>
</reference>
<dbReference type="EMBL" id="JAQZAO010000002">
    <property type="protein sequence ID" value="MDD7964805.1"/>
    <property type="molecule type" value="Genomic_DNA"/>
</dbReference>
<comment type="caution">
    <text evidence="1">The sequence shown here is derived from an EMBL/GenBank/DDBJ whole genome shotgun (WGS) entry which is preliminary data.</text>
</comment>
<keyword evidence="2" id="KW-1185">Reference proteome</keyword>
<dbReference type="InterPro" id="IPR016181">
    <property type="entry name" value="Acyl_CoA_acyltransferase"/>
</dbReference>
<accession>A0ABT5SQQ7</accession>
<dbReference type="Gene3D" id="3.40.630.30">
    <property type="match status" value="1"/>
</dbReference>
<name>A0ABT5SQQ7_9PSEU</name>
<proteinExistence type="predicted"/>
<organism evidence="1 2">
    <name type="scientific">Actinomycetospora lemnae</name>
    <dbReference type="NCBI Taxonomy" id="3019891"/>
    <lineage>
        <taxon>Bacteria</taxon>
        <taxon>Bacillati</taxon>
        <taxon>Actinomycetota</taxon>
        <taxon>Actinomycetes</taxon>
        <taxon>Pseudonocardiales</taxon>
        <taxon>Pseudonocardiaceae</taxon>
        <taxon>Actinomycetospora</taxon>
    </lineage>
</organism>
<evidence type="ECO:0008006" key="3">
    <source>
        <dbReference type="Google" id="ProtNLM"/>
    </source>
</evidence>
<protein>
    <recommendedName>
        <fullName evidence="3">GNAT family N-acetyltransferase</fullName>
    </recommendedName>
</protein>
<evidence type="ECO:0000313" key="1">
    <source>
        <dbReference type="EMBL" id="MDD7964805.1"/>
    </source>
</evidence>
<dbReference type="RefSeq" id="WP_274199338.1">
    <property type="nucleotide sequence ID" value="NZ_JAQZAO010000002.1"/>
</dbReference>
<evidence type="ECO:0000313" key="2">
    <source>
        <dbReference type="Proteomes" id="UP001300763"/>
    </source>
</evidence>